<feature type="compositionally biased region" description="Low complexity" evidence="1">
    <location>
        <begin position="194"/>
        <end position="204"/>
    </location>
</feature>
<feature type="region of interest" description="Disordered" evidence="1">
    <location>
        <begin position="194"/>
        <end position="216"/>
    </location>
</feature>
<evidence type="ECO:0000256" key="1">
    <source>
        <dbReference type="SAM" id="MobiDB-lite"/>
    </source>
</evidence>
<protein>
    <submittedName>
        <fullName evidence="2">Uncharacterized protein</fullName>
    </submittedName>
</protein>
<accession>A0AAD8V6P0</accession>
<dbReference type="AlphaFoldDB" id="A0AAD8V6P0"/>
<sequence>MRNYHEKIFDTDFDVATDTAFWETLFIGGLDKSWKIPDQHRLQQRVGWVLEFIRTGYLPQDAHTASDILREALADNALHFQMHPYSYQGKHSTASLLNPDLCPKWAQELLSVKGALESVETSIQSRMYGIGIKGFRDAYGTLISNLWEESVYQPYHQHQDGTPLGGEVAVSYEGSDVAETTSLPLTVLQPLDSSGSLSSSLSSPPRHHRSDLYGAT</sequence>
<dbReference type="GeneID" id="85444109"/>
<name>A0AAD8V6P0_9PEZI</name>
<organism evidence="2 3">
    <name type="scientific">Colletotrichum navitas</name>
    <dbReference type="NCBI Taxonomy" id="681940"/>
    <lineage>
        <taxon>Eukaryota</taxon>
        <taxon>Fungi</taxon>
        <taxon>Dikarya</taxon>
        <taxon>Ascomycota</taxon>
        <taxon>Pezizomycotina</taxon>
        <taxon>Sordariomycetes</taxon>
        <taxon>Hypocreomycetidae</taxon>
        <taxon>Glomerellales</taxon>
        <taxon>Glomerellaceae</taxon>
        <taxon>Colletotrichum</taxon>
        <taxon>Colletotrichum graminicola species complex</taxon>
    </lineage>
</organism>
<keyword evidence="3" id="KW-1185">Reference proteome</keyword>
<dbReference type="EMBL" id="JAHLJV010000012">
    <property type="protein sequence ID" value="KAK1596252.1"/>
    <property type="molecule type" value="Genomic_DNA"/>
</dbReference>
<dbReference type="Proteomes" id="UP001230504">
    <property type="component" value="Unassembled WGS sequence"/>
</dbReference>
<proteinExistence type="predicted"/>
<reference evidence="2" key="1">
    <citation type="submission" date="2021-06" db="EMBL/GenBank/DDBJ databases">
        <title>Comparative genomics, transcriptomics and evolutionary studies reveal genomic signatures of adaptation to plant cell wall in hemibiotrophic fungi.</title>
        <authorList>
            <consortium name="DOE Joint Genome Institute"/>
            <person name="Baroncelli R."/>
            <person name="Diaz J.F."/>
            <person name="Benocci T."/>
            <person name="Peng M."/>
            <person name="Battaglia E."/>
            <person name="Haridas S."/>
            <person name="Andreopoulos W."/>
            <person name="Labutti K."/>
            <person name="Pangilinan J."/>
            <person name="Floch G.L."/>
            <person name="Makela M.R."/>
            <person name="Henrissat B."/>
            <person name="Grigoriev I.V."/>
            <person name="Crouch J.A."/>
            <person name="De Vries R.P."/>
            <person name="Sukno S.A."/>
            <person name="Thon M.R."/>
        </authorList>
    </citation>
    <scope>NUCLEOTIDE SEQUENCE</scope>
    <source>
        <strain evidence="2">CBS 125086</strain>
    </source>
</reference>
<gene>
    <name evidence="2" type="ORF">LY79DRAFT_577302</name>
</gene>
<comment type="caution">
    <text evidence="2">The sequence shown here is derived from an EMBL/GenBank/DDBJ whole genome shotgun (WGS) entry which is preliminary data.</text>
</comment>
<evidence type="ECO:0000313" key="2">
    <source>
        <dbReference type="EMBL" id="KAK1596252.1"/>
    </source>
</evidence>
<dbReference type="RefSeq" id="XP_060417138.1">
    <property type="nucleotide sequence ID" value="XM_060559869.1"/>
</dbReference>
<evidence type="ECO:0000313" key="3">
    <source>
        <dbReference type="Proteomes" id="UP001230504"/>
    </source>
</evidence>